<dbReference type="InterPro" id="IPR001279">
    <property type="entry name" value="Metallo-B-lactamas"/>
</dbReference>
<dbReference type="PANTHER" id="PTHR42663">
    <property type="entry name" value="HYDROLASE C777.06C-RELATED-RELATED"/>
    <property type="match status" value="1"/>
</dbReference>
<dbReference type="PANTHER" id="PTHR42663:SF6">
    <property type="entry name" value="HYDROLASE C777.06C-RELATED"/>
    <property type="match status" value="1"/>
</dbReference>
<reference evidence="3 5" key="1">
    <citation type="submission" date="2017-11" db="EMBL/GenBank/DDBJ databases">
        <title>Draft genome sequence of Bifidobacterium longum UMA026, isolated from Holstein dairy cow feces.</title>
        <authorList>
            <person name="Albert K."/>
            <person name="Sela D.A."/>
        </authorList>
    </citation>
    <scope>NUCLEOTIDE SEQUENCE [LARGE SCALE GENOMIC DNA]</scope>
    <source>
        <strain evidence="3 5">UMA026</strain>
    </source>
</reference>
<dbReference type="InterPro" id="IPR036866">
    <property type="entry name" value="RibonucZ/Hydroxyglut_hydro"/>
</dbReference>
<accession>A0A2N0TI59</accession>
<dbReference type="RefSeq" id="WP_101027860.1">
    <property type="nucleotide sequence ID" value="NZ_CP139150.1"/>
</dbReference>
<dbReference type="EMBL" id="PJEG01000015">
    <property type="protein sequence ID" value="PKD14435.1"/>
    <property type="molecule type" value="Genomic_DNA"/>
</dbReference>
<dbReference type="Proteomes" id="UP000245582">
    <property type="component" value="Unassembled WGS sequence"/>
</dbReference>
<reference evidence="2 4" key="2">
    <citation type="submission" date="2017-12" db="EMBL/GenBank/DDBJ databases">
        <title>Bifidobacterium longum APC/DPC strains.</title>
        <authorList>
            <person name="Arboleya S."/>
        </authorList>
    </citation>
    <scope>NUCLEOTIDE SEQUENCE [LARGE SCALE GENOMIC DNA]</scope>
    <source>
        <strain evidence="2 4">APC1461</strain>
    </source>
</reference>
<evidence type="ECO:0000313" key="2">
    <source>
        <dbReference type="EMBL" id="PKD14435.1"/>
    </source>
</evidence>
<accession>A0A2U2RSL8</accession>
<dbReference type="Proteomes" id="UP000232928">
    <property type="component" value="Unassembled WGS sequence"/>
</dbReference>
<protein>
    <submittedName>
        <fullName evidence="2">Beta-lactamase superfamily domain</fullName>
    </submittedName>
    <submittedName>
        <fullName evidence="3">PhnP protein</fullName>
    </submittedName>
</protein>
<evidence type="ECO:0000313" key="5">
    <source>
        <dbReference type="Proteomes" id="UP000245582"/>
    </source>
</evidence>
<sequence length="265" mass="30159">MRITQLGTAAAERIPGLFCRCALCRRAAETGGKDIRTQTQAVIDGHVLLDFPVDTYLHALHGELDLPAVSTLLVTHWHSDHFYGEDLAYRMDGYALDNPTPLTVYGSATVRGFYDRAFFLEQRYDDEHLRFVTVAPGDAFTTDDGYECHVFEARHGHEFGDCLIYAVSHDGRTMLYAHDTGFPYDRTWRMLKESGLVFDYVSMDCTHGLIDNPSWGTHMNLDQNVAMRRRMLDEGLAHDGTMFVANHFSHNGRATQRGLRTFSWR</sequence>
<dbReference type="AlphaFoldDB" id="A0A2N0TI59"/>
<dbReference type="Pfam" id="PF12706">
    <property type="entry name" value="Lactamase_B_2"/>
    <property type="match status" value="1"/>
</dbReference>
<dbReference type="Gene3D" id="3.60.15.10">
    <property type="entry name" value="Ribonuclease Z/Hydroxyacylglutathione hydrolase-like"/>
    <property type="match status" value="1"/>
</dbReference>
<evidence type="ECO:0000259" key="1">
    <source>
        <dbReference type="Pfam" id="PF12706"/>
    </source>
</evidence>
<dbReference type="EMBL" id="PHUM01000005">
    <property type="protein sequence ID" value="PWH08873.1"/>
    <property type="molecule type" value="Genomic_DNA"/>
</dbReference>
<feature type="domain" description="Metallo-beta-lactamase" evidence="1">
    <location>
        <begin position="64"/>
        <end position="229"/>
    </location>
</feature>
<evidence type="ECO:0000313" key="4">
    <source>
        <dbReference type="Proteomes" id="UP000232928"/>
    </source>
</evidence>
<organism evidence="2 4">
    <name type="scientific">Bifidobacterium longum</name>
    <dbReference type="NCBI Taxonomy" id="216816"/>
    <lineage>
        <taxon>Bacteria</taxon>
        <taxon>Bacillati</taxon>
        <taxon>Actinomycetota</taxon>
        <taxon>Actinomycetes</taxon>
        <taxon>Bifidobacteriales</taxon>
        <taxon>Bifidobacteriaceae</taxon>
        <taxon>Bifidobacterium</taxon>
    </lineage>
</organism>
<evidence type="ECO:0000313" key="3">
    <source>
        <dbReference type="EMBL" id="PWH08873.1"/>
    </source>
</evidence>
<proteinExistence type="predicted"/>
<gene>
    <name evidence="2" type="ORF">APC1461_1310</name>
    <name evidence="3" type="ORF">CWE05_05145</name>
</gene>
<name>A0A2N0TI59_BIFLN</name>
<dbReference type="SUPFAM" id="SSF56281">
    <property type="entry name" value="Metallo-hydrolase/oxidoreductase"/>
    <property type="match status" value="1"/>
</dbReference>
<comment type="caution">
    <text evidence="2">The sequence shown here is derived from an EMBL/GenBank/DDBJ whole genome shotgun (WGS) entry which is preliminary data.</text>
</comment>